<evidence type="ECO:0000313" key="2">
    <source>
        <dbReference type="EMBL" id="RAK15450.1"/>
    </source>
</evidence>
<organism evidence="2 3">
    <name type="scientific">Paranoxybacillus vitaminiphilus</name>
    <dbReference type="NCBI Taxonomy" id="581036"/>
    <lineage>
        <taxon>Bacteria</taxon>
        <taxon>Bacillati</taxon>
        <taxon>Bacillota</taxon>
        <taxon>Bacilli</taxon>
        <taxon>Bacillales</taxon>
        <taxon>Anoxybacillaceae</taxon>
        <taxon>Paranoxybacillus</taxon>
    </lineage>
</organism>
<evidence type="ECO:0000256" key="1">
    <source>
        <dbReference type="SAM" id="Phobius"/>
    </source>
</evidence>
<keyword evidence="3" id="KW-1185">Reference proteome</keyword>
<feature type="transmembrane region" description="Helical" evidence="1">
    <location>
        <begin position="115"/>
        <end position="133"/>
    </location>
</feature>
<name>A0A327Y2X0_9BACL</name>
<reference evidence="2 3" key="1">
    <citation type="submission" date="2018-06" db="EMBL/GenBank/DDBJ databases">
        <title>Genomic Encyclopedia of Type Strains, Phase III (KMG-III): the genomes of soil and plant-associated and newly described type strains.</title>
        <authorList>
            <person name="Whitman W."/>
        </authorList>
    </citation>
    <scope>NUCLEOTIDE SEQUENCE [LARGE SCALE GENOMIC DNA]</scope>
    <source>
        <strain evidence="2 3">CGMCC 1.8979</strain>
    </source>
</reference>
<evidence type="ECO:0000313" key="3">
    <source>
        <dbReference type="Proteomes" id="UP000248555"/>
    </source>
</evidence>
<comment type="caution">
    <text evidence="2">The sequence shown here is derived from an EMBL/GenBank/DDBJ whole genome shotgun (WGS) entry which is preliminary data.</text>
</comment>
<dbReference type="EMBL" id="QLMH01000021">
    <property type="protein sequence ID" value="RAK15450.1"/>
    <property type="molecule type" value="Genomic_DNA"/>
</dbReference>
<dbReference type="Proteomes" id="UP000248555">
    <property type="component" value="Unassembled WGS sequence"/>
</dbReference>
<gene>
    <name evidence="2" type="ORF">B0I26_12120</name>
</gene>
<dbReference type="RefSeq" id="WP_111646367.1">
    <property type="nucleotide sequence ID" value="NZ_QLMH01000021.1"/>
</dbReference>
<dbReference type="AlphaFoldDB" id="A0A327Y2X0"/>
<keyword evidence="1" id="KW-0472">Membrane</keyword>
<keyword evidence="1" id="KW-0812">Transmembrane</keyword>
<keyword evidence="1" id="KW-1133">Transmembrane helix</keyword>
<accession>A0A327Y2X0</accession>
<protein>
    <submittedName>
        <fullName evidence="2">Uncharacterized protein</fullName>
    </submittedName>
</protein>
<proteinExistence type="predicted"/>
<sequence length="147" mass="17793">MWKNLVMSVINFVRNFKDTSTLKYFKKKVEMGDIMQHIFKKLEEDKAIKKVIYMLMAMGYAYYEVRQIREIFKKDSFREIAKPAIKRISYEMKVNMITEQEIAEFIYREEPYLGYLYFEAGYDISILIIMFIYRNGLNLLDIFLIPL</sequence>